<comment type="caution">
    <text evidence="2">The sequence shown here is derived from an EMBL/GenBank/DDBJ whole genome shotgun (WGS) entry which is preliminary data.</text>
</comment>
<dbReference type="Pfam" id="PF00652">
    <property type="entry name" value="Ricin_B_lectin"/>
    <property type="match status" value="1"/>
</dbReference>
<accession>A0A9W7CSY7</accession>
<gene>
    <name evidence="2" type="ORF">Plil01_001626000</name>
</gene>
<dbReference type="InterPro" id="IPR000772">
    <property type="entry name" value="Ricin_B_lectin"/>
</dbReference>
<feature type="domain" description="Ricin B lectin" evidence="1">
    <location>
        <begin position="13"/>
        <end position="140"/>
    </location>
</feature>
<dbReference type="AlphaFoldDB" id="A0A9W7CSY7"/>
<evidence type="ECO:0000259" key="1">
    <source>
        <dbReference type="SMART" id="SM00458"/>
    </source>
</evidence>
<protein>
    <submittedName>
        <fullName evidence="2">Unnamed protein product</fullName>
    </submittedName>
</protein>
<sequence>MKSNFQQLTVNCFEANSIQNAGTNLFLSERDGGLYMSGASDDWLVQEQQVWFFDSNTQQLRSQSSDRCLDAYQAWDGGIVHVYRCMDNEPNQKWTYDSKTGNLKHAVHQGFCLDTDPAQNNKVQLYGCSPNNPNQKWTATYSSSTCNH</sequence>
<dbReference type="Gene3D" id="2.80.10.50">
    <property type="match status" value="1"/>
</dbReference>
<dbReference type="InterPro" id="IPR035992">
    <property type="entry name" value="Ricin_B-like_lectins"/>
</dbReference>
<dbReference type="SMART" id="SM00458">
    <property type="entry name" value="RICIN"/>
    <property type="match status" value="1"/>
</dbReference>
<evidence type="ECO:0000313" key="2">
    <source>
        <dbReference type="EMBL" id="GMF39204.1"/>
    </source>
</evidence>
<dbReference type="PROSITE" id="PS50231">
    <property type="entry name" value="RICIN_B_LECTIN"/>
    <property type="match status" value="1"/>
</dbReference>
<keyword evidence="3" id="KW-1185">Reference proteome</keyword>
<dbReference type="Proteomes" id="UP001165083">
    <property type="component" value="Unassembled WGS sequence"/>
</dbReference>
<dbReference type="SUPFAM" id="SSF50370">
    <property type="entry name" value="Ricin B-like lectins"/>
    <property type="match status" value="1"/>
</dbReference>
<organism evidence="2 3">
    <name type="scientific">Phytophthora lilii</name>
    <dbReference type="NCBI Taxonomy" id="2077276"/>
    <lineage>
        <taxon>Eukaryota</taxon>
        <taxon>Sar</taxon>
        <taxon>Stramenopiles</taxon>
        <taxon>Oomycota</taxon>
        <taxon>Peronosporomycetes</taxon>
        <taxon>Peronosporales</taxon>
        <taxon>Peronosporaceae</taxon>
        <taxon>Phytophthora</taxon>
    </lineage>
</organism>
<evidence type="ECO:0000313" key="3">
    <source>
        <dbReference type="Proteomes" id="UP001165083"/>
    </source>
</evidence>
<dbReference type="OrthoDB" id="62471at2759"/>
<name>A0A9W7CSY7_9STRA</name>
<reference evidence="2" key="1">
    <citation type="submission" date="2023-04" db="EMBL/GenBank/DDBJ databases">
        <title>Phytophthora lilii NBRC 32176.</title>
        <authorList>
            <person name="Ichikawa N."/>
            <person name="Sato H."/>
            <person name="Tonouchi N."/>
        </authorList>
    </citation>
    <scope>NUCLEOTIDE SEQUENCE</scope>
    <source>
        <strain evidence="2">NBRC 32176</strain>
    </source>
</reference>
<proteinExistence type="predicted"/>
<dbReference type="EMBL" id="BSXW01001791">
    <property type="protein sequence ID" value="GMF39204.1"/>
    <property type="molecule type" value="Genomic_DNA"/>
</dbReference>